<dbReference type="GO" id="GO:0006896">
    <property type="term" value="P:Golgi to vacuole transport"/>
    <property type="evidence" value="ECO:0007669"/>
    <property type="project" value="TreeGrafter"/>
</dbReference>
<dbReference type="GeneID" id="34617453"/>
<dbReference type="OrthoDB" id="347727at2759"/>
<organism evidence="9 10">
    <name type="scientific">Cyclospora cayetanensis</name>
    <dbReference type="NCBI Taxonomy" id="88456"/>
    <lineage>
        <taxon>Eukaryota</taxon>
        <taxon>Sar</taxon>
        <taxon>Alveolata</taxon>
        <taxon>Apicomplexa</taxon>
        <taxon>Conoidasida</taxon>
        <taxon>Coccidia</taxon>
        <taxon>Eucoccidiorida</taxon>
        <taxon>Eimeriorina</taxon>
        <taxon>Eimeriidae</taxon>
        <taxon>Cyclospora</taxon>
    </lineage>
</organism>
<name>A0A6P6S2X2_9EIME</name>
<evidence type="ECO:0000256" key="4">
    <source>
        <dbReference type="ARBA" id="ARBA00022737"/>
    </source>
</evidence>
<dbReference type="GO" id="GO:0006623">
    <property type="term" value="P:protein targeting to vacuole"/>
    <property type="evidence" value="ECO:0007669"/>
    <property type="project" value="TreeGrafter"/>
</dbReference>
<dbReference type="Proteomes" id="UP000515125">
    <property type="component" value="Unplaced"/>
</dbReference>
<dbReference type="GO" id="GO:0030123">
    <property type="term" value="C:AP-3 adaptor complex"/>
    <property type="evidence" value="ECO:0007669"/>
    <property type="project" value="InterPro"/>
</dbReference>
<sequence length="1265" mass="135507">MLGVDLSFAAFSIIEGMAAHKYSLKRPAYAAASIAFAGGGVAPPALEDAISNGKSKQQQQKQQQQWPLAELSLLTINLFKKDLSSSQMFETGLALQTLCCVSLSKEMVGALLPDVLMLLSSSRPYIRKKAALCCSCFLLQQLRELQQMQQRKMQQRLRLPYAGTAAAEEEGDTAVLQQVVQRMQQQLMQEQDVGVLCCLATSLLQAAAVDPHPFLPLVPPLFHLLCSSNSNWFSIKLLQLFLLLSAVEPRLPQKLLRPLATLLQQTKAKSVEVEAIRLALFYAPIETAATAAAASASQVATAEQAAAAAMTKDATTANANVRTASDSGGGLEQQLLQLVCRKLHALVTSPDPNVRFVALDVLKQTFLRRRQLVQPLLQLLPDLQQHMLQSAKSLDPTVRRVGVSLLATAASPATFPVVCERLLAAAFEAGSSSSGRKSSPSSGSSATGNSAASFVSSADFILPVVQMAYESAYELVEDFEWYVAVLADVACNGSSSSSSSSSDAPLAAAVAQQLVDISVRVPEVRPCSTHLCMLLLEAAAAAAAKPKVRGSASSSNSLHLLRALRQQHREAHISSSALGEDDPGAFRNNNSTSGPSSSGTAAASPSQVYIHPDIVRAAGWIIGEYHQQLAKGADYATTGIRFIEDAVSCLLTLVLLWAATKAFLTLTAVSRGALRLQQEQGLQQHAEDSAAEREAAAAAVQRLKPKIQQATQHARSSTDAELQVPAELDLENPFLDAAALQQQLDLRLRRQQQQQQQQQMAASAGADALPQNSSSSFLSSSSILLPQQHKQQRQPLEQQQASPWAVSGKKKFSVIKGAIAPGMHVKDHAALSPTAPLPPTPPPLYAGHAARQQRTSPQAAANAAAETPCAVEKRDQQASQQPQQLWWSVSGGDSAVQLLTSDWHLKHVEAERGCLCVSVCCSPQSLPISAIDHVYLRIKACSEAAPAASFCLSDVSATLCEKLSEQRSNAVKLEVPVSISALWHAAREAPAALALRGVLHYSLAAGSALLQPFDSQQQQQIEQCEVPVMLRVPFSVLLRPLQHTPESLGILMAVRICVPTPDTTGRGIRASKRFLELLGQAANMHLVEVQESNTTAATEWTLKALFVAAVRSDVQQQHQDIVYVALVSLSAAAAREGALQISVAVKGEAQDTVTLAETLKQHLEVITSAAARGLYTFSQSICASEDVDCSRQPFTPHPPPEAACLFQRAKSKIEDVKHGNSRSETAGTVEASACRGVKKLDGQRTRFARTRTPKQIKEILLGGGV</sequence>
<gene>
    <name evidence="10" type="primary">LOC34617453</name>
</gene>
<dbReference type="RefSeq" id="XP_026194154.1">
    <property type="nucleotide sequence ID" value="XM_026338369.1"/>
</dbReference>
<dbReference type="Gene3D" id="1.25.10.10">
    <property type="entry name" value="Leucine-rich Repeat Variant"/>
    <property type="match status" value="1"/>
</dbReference>
<evidence type="ECO:0000256" key="5">
    <source>
        <dbReference type="ARBA" id="ARBA00022927"/>
    </source>
</evidence>
<dbReference type="InterPro" id="IPR017105">
    <property type="entry name" value="AP3_complex_dsu"/>
</dbReference>
<evidence type="ECO:0000256" key="6">
    <source>
        <dbReference type="ARBA" id="ARBA00023136"/>
    </source>
</evidence>
<reference evidence="10" key="1">
    <citation type="submission" date="2025-08" db="UniProtKB">
        <authorList>
            <consortium name="RefSeq"/>
        </authorList>
    </citation>
    <scope>IDENTIFICATION</scope>
</reference>
<evidence type="ECO:0000256" key="7">
    <source>
        <dbReference type="SAM" id="MobiDB-lite"/>
    </source>
</evidence>
<dbReference type="SUPFAM" id="SSF48371">
    <property type="entry name" value="ARM repeat"/>
    <property type="match status" value="1"/>
</dbReference>
<dbReference type="PANTHER" id="PTHR22781:SF12">
    <property type="entry name" value="AP-3 COMPLEX SUBUNIT DELTA-1"/>
    <property type="match status" value="1"/>
</dbReference>
<feature type="domain" description="Clathrin/coatomer adaptor adaptin-like N-terminal" evidence="8">
    <location>
        <begin position="1"/>
        <end position="537"/>
    </location>
</feature>
<protein>
    <submittedName>
        <fullName evidence="10">Uncharacterized protein LOC34617453</fullName>
    </submittedName>
</protein>
<keyword evidence="3" id="KW-0813">Transport</keyword>
<comment type="similarity">
    <text evidence="2">Belongs to the adaptor complexes large subunit family.</text>
</comment>
<keyword evidence="5" id="KW-0653">Protein transport</keyword>
<evidence type="ECO:0000256" key="1">
    <source>
        <dbReference type="ARBA" id="ARBA00004308"/>
    </source>
</evidence>
<evidence type="ECO:0000256" key="3">
    <source>
        <dbReference type="ARBA" id="ARBA00022448"/>
    </source>
</evidence>
<dbReference type="InterPro" id="IPR002553">
    <property type="entry name" value="Clathrin/coatomer_adapt-like_N"/>
</dbReference>
<feature type="region of interest" description="Disordered" evidence="7">
    <location>
        <begin position="750"/>
        <end position="779"/>
    </location>
</feature>
<evidence type="ECO:0000256" key="2">
    <source>
        <dbReference type="ARBA" id="ARBA00006613"/>
    </source>
</evidence>
<dbReference type="InterPro" id="IPR011989">
    <property type="entry name" value="ARM-like"/>
</dbReference>
<feature type="region of interest" description="Disordered" evidence="7">
    <location>
        <begin position="572"/>
        <end position="604"/>
    </location>
</feature>
<feature type="compositionally biased region" description="Low complexity" evidence="7">
    <location>
        <begin position="588"/>
        <end position="604"/>
    </location>
</feature>
<evidence type="ECO:0000313" key="9">
    <source>
        <dbReference type="Proteomes" id="UP000515125"/>
    </source>
</evidence>
<dbReference type="AlphaFoldDB" id="A0A6P6S2X2"/>
<keyword evidence="4" id="KW-0677">Repeat</keyword>
<dbReference type="PANTHER" id="PTHR22781">
    <property type="entry name" value="DELTA ADAPTIN-RELATED"/>
    <property type="match status" value="1"/>
</dbReference>
<evidence type="ECO:0000259" key="8">
    <source>
        <dbReference type="Pfam" id="PF01602"/>
    </source>
</evidence>
<keyword evidence="6" id="KW-0472">Membrane</keyword>
<dbReference type="InterPro" id="IPR016024">
    <property type="entry name" value="ARM-type_fold"/>
</dbReference>
<dbReference type="GO" id="GO:0010008">
    <property type="term" value="C:endosome membrane"/>
    <property type="evidence" value="ECO:0007669"/>
    <property type="project" value="TreeGrafter"/>
</dbReference>
<evidence type="ECO:0000313" key="10">
    <source>
        <dbReference type="RefSeq" id="XP_026194154.1"/>
    </source>
</evidence>
<accession>A0A6P6S2X2</accession>
<proteinExistence type="inferred from homology"/>
<comment type="subcellular location">
    <subcellularLocation>
        <location evidence="1">Endomembrane system</location>
    </subcellularLocation>
</comment>
<dbReference type="Pfam" id="PF01602">
    <property type="entry name" value="Adaptin_N"/>
    <property type="match status" value="1"/>
</dbReference>
<feature type="region of interest" description="Disordered" evidence="7">
    <location>
        <begin position="846"/>
        <end position="876"/>
    </location>
</feature>
<keyword evidence="9" id="KW-1185">Reference proteome</keyword>